<evidence type="ECO:0000313" key="2">
    <source>
        <dbReference type="EMBL" id="NXU53907.1"/>
    </source>
</evidence>
<keyword evidence="2" id="KW-0808">Transferase</keyword>
<comment type="caution">
    <text evidence="2">The sequence shown here is derived from an EMBL/GenBank/DDBJ whole genome shotgun (WGS) entry which is preliminary data.</text>
</comment>
<keyword evidence="3" id="KW-1185">Reference proteome</keyword>
<accession>A0A7L3LIE5</accession>
<keyword evidence="2" id="KW-0418">Kinase</keyword>
<name>A0A7L3LIE5_9CHAR</name>
<dbReference type="PANTHER" id="PTHR15243:SF0">
    <property type="entry name" value="SERINE_THREONINE-PROTEIN KINASE 19"/>
    <property type="match status" value="1"/>
</dbReference>
<feature type="non-terminal residue" evidence="2">
    <location>
        <position position="1"/>
    </location>
</feature>
<dbReference type="OrthoDB" id="10261701at2759"/>
<dbReference type="Proteomes" id="UP000582182">
    <property type="component" value="Unassembled WGS sequence"/>
</dbReference>
<dbReference type="GO" id="GO:0046579">
    <property type="term" value="P:positive regulation of Ras protein signal transduction"/>
    <property type="evidence" value="ECO:0007669"/>
    <property type="project" value="TreeGrafter"/>
</dbReference>
<organism evidence="2 3">
    <name type="scientific">Turnix velox</name>
    <name type="common">Little buttonquail</name>
    <dbReference type="NCBI Taxonomy" id="2529409"/>
    <lineage>
        <taxon>Eukaryota</taxon>
        <taxon>Metazoa</taxon>
        <taxon>Chordata</taxon>
        <taxon>Craniata</taxon>
        <taxon>Vertebrata</taxon>
        <taxon>Euteleostomi</taxon>
        <taxon>Archelosauria</taxon>
        <taxon>Archosauria</taxon>
        <taxon>Dinosauria</taxon>
        <taxon>Saurischia</taxon>
        <taxon>Theropoda</taxon>
        <taxon>Coelurosauria</taxon>
        <taxon>Aves</taxon>
        <taxon>Neognathae</taxon>
        <taxon>Neoaves</taxon>
        <taxon>Charadriiformes</taxon>
        <taxon>Turnicidae</taxon>
        <taxon>Turnix</taxon>
    </lineage>
</organism>
<dbReference type="GO" id="GO:0016301">
    <property type="term" value="F:kinase activity"/>
    <property type="evidence" value="ECO:0007669"/>
    <property type="project" value="UniProtKB-KW"/>
</dbReference>
<feature type="non-terminal residue" evidence="2">
    <location>
        <position position="160"/>
    </location>
</feature>
<dbReference type="PANTHER" id="PTHR15243">
    <property type="entry name" value="SERINE/THREONINE-PROTEIN KINASE 19"/>
    <property type="match status" value="1"/>
</dbReference>
<dbReference type="Pfam" id="PF10494">
    <property type="entry name" value="Stk19"/>
    <property type="match status" value="1"/>
</dbReference>
<gene>
    <name evidence="2" type="primary">Stk19</name>
    <name evidence="2" type="ORF">TURVEL_R13850</name>
</gene>
<evidence type="ECO:0000256" key="1">
    <source>
        <dbReference type="ARBA" id="ARBA00093458"/>
    </source>
</evidence>
<proteinExistence type="inferred from homology"/>
<protein>
    <submittedName>
        <fullName evidence="2">STK19 kinase</fullName>
    </submittedName>
</protein>
<dbReference type="EMBL" id="VZTY01019180">
    <property type="protein sequence ID" value="NXU53907.1"/>
    <property type="molecule type" value="Genomic_DNA"/>
</dbReference>
<sequence>NRLRDEGRIRLLHLGLGADTLGVVFMEAFRETVLARVAGTPRAELVRRFLDSAVAVCPELSYEQGRMKELGFGDRDITQLVAAGLLTVRDAGSWWLAVPGAGRFLRALVRGRQALLSLVRRARHREVALGELQGRPRPPPGARLGLGYLLHDLLGAQLLR</sequence>
<comment type="similarity">
    <text evidence="1">Belongs to the STK19 family.</text>
</comment>
<reference evidence="2 3" key="1">
    <citation type="submission" date="2019-09" db="EMBL/GenBank/DDBJ databases">
        <title>Bird 10,000 Genomes (B10K) Project - Family phase.</title>
        <authorList>
            <person name="Zhang G."/>
        </authorList>
    </citation>
    <scope>NUCLEOTIDE SEQUENCE [LARGE SCALE GENOMIC DNA]</scope>
    <source>
        <strain evidence="2">B10K-DU-029-46</strain>
    </source>
</reference>
<dbReference type="AlphaFoldDB" id="A0A7L3LIE5"/>
<dbReference type="InterPro" id="IPR018865">
    <property type="entry name" value="STK19-like"/>
</dbReference>
<evidence type="ECO:0000313" key="3">
    <source>
        <dbReference type="Proteomes" id="UP000582182"/>
    </source>
</evidence>